<keyword evidence="1" id="KW-0560">Oxidoreductase</keyword>
<dbReference type="Gramene" id="QL10p066404:mrna">
    <property type="protein sequence ID" value="QL10p066404:mrna"/>
    <property type="gene ID" value="QL10p066404"/>
</dbReference>
<dbReference type="AlphaFoldDB" id="A0A7N2RCU5"/>
<dbReference type="InterPro" id="IPR036291">
    <property type="entry name" value="NAD(P)-bd_dom_sf"/>
</dbReference>
<dbReference type="Pfam" id="PF16884">
    <property type="entry name" value="ADH_N_2"/>
    <property type="match status" value="1"/>
</dbReference>
<reference evidence="5 6" key="1">
    <citation type="journal article" date="2016" name="G3 (Bethesda)">
        <title>First Draft Assembly and Annotation of the Genome of a California Endemic Oak Quercus lobata Nee (Fagaceae).</title>
        <authorList>
            <person name="Sork V.L."/>
            <person name="Fitz-Gibbon S.T."/>
            <person name="Puiu D."/>
            <person name="Crepeau M."/>
            <person name="Gugger P.F."/>
            <person name="Sherman R."/>
            <person name="Stevens K."/>
            <person name="Langley C.H."/>
            <person name="Pellegrini M."/>
            <person name="Salzberg S.L."/>
        </authorList>
    </citation>
    <scope>NUCLEOTIDE SEQUENCE [LARGE SCALE GENOMIC DNA]</scope>
    <source>
        <strain evidence="5 6">cv. SW786</strain>
    </source>
</reference>
<dbReference type="InterPro" id="IPR013149">
    <property type="entry name" value="ADH-like_C"/>
</dbReference>
<dbReference type="SUPFAM" id="SSF51735">
    <property type="entry name" value="NAD(P)-binding Rossmann-fold domains"/>
    <property type="match status" value="1"/>
</dbReference>
<dbReference type="PANTHER" id="PTHR43205">
    <property type="entry name" value="PROSTAGLANDIN REDUCTASE"/>
    <property type="match status" value="1"/>
</dbReference>
<evidence type="ECO:0000313" key="5">
    <source>
        <dbReference type="EnsemblPlants" id="QL10p066404:mrna"/>
    </source>
</evidence>
<accession>A0A7N2RCU5</accession>
<dbReference type="Proteomes" id="UP000594261">
    <property type="component" value="Chromosome 10"/>
</dbReference>
<dbReference type="Gene3D" id="3.40.50.720">
    <property type="entry name" value="NAD(P)-binding Rossmann-like Domain"/>
    <property type="match status" value="1"/>
</dbReference>
<evidence type="ECO:0000259" key="3">
    <source>
        <dbReference type="Pfam" id="PF00107"/>
    </source>
</evidence>
<dbReference type="OMA" id="YVHTSTI"/>
<dbReference type="PANTHER" id="PTHR43205:SF32">
    <property type="entry name" value="2-ALKENAL REDUCTASE (NADP(+)-DEPENDENT)-LIKE"/>
    <property type="match status" value="1"/>
</dbReference>
<dbReference type="Pfam" id="PF00107">
    <property type="entry name" value="ADH_zinc_N"/>
    <property type="match status" value="1"/>
</dbReference>
<feature type="region of interest" description="Disordered" evidence="2">
    <location>
        <begin position="1"/>
        <end position="21"/>
    </location>
</feature>
<proteinExistence type="predicted"/>
<dbReference type="SUPFAM" id="SSF50129">
    <property type="entry name" value="GroES-like"/>
    <property type="match status" value="1"/>
</dbReference>
<dbReference type="EMBL" id="LRBV02000010">
    <property type="status" value="NOT_ANNOTATED_CDS"/>
    <property type="molecule type" value="Genomic_DNA"/>
</dbReference>
<evidence type="ECO:0000259" key="4">
    <source>
        <dbReference type="Pfam" id="PF16884"/>
    </source>
</evidence>
<evidence type="ECO:0000256" key="1">
    <source>
        <dbReference type="ARBA" id="ARBA00023002"/>
    </source>
</evidence>
<name>A0A7N2RCU5_QUELO</name>
<reference evidence="5" key="2">
    <citation type="submission" date="2021-01" db="UniProtKB">
        <authorList>
            <consortium name="EnsemblPlants"/>
        </authorList>
    </citation>
    <scope>IDENTIFICATION</scope>
</reference>
<dbReference type="EnsemblPlants" id="QL10p066404:mrna">
    <property type="protein sequence ID" value="QL10p066404:mrna"/>
    <property type="gene ID" value="QL10p066404"/>
</dbReference>
<sequence>MAGDGEEVRNKHESSKTNPNSSLTMMMMVRTWFGIKPLKDLTMERKRVEEFEEILSRESPARPSRDTLFSCTLLSKLHSISLTTLTSNPPKYRVLARDYIDGNPKETDMYFNTSSLSLKVPEGSKEVLVKNLYLSCDPYMRGIKVKIPDRLFYSFAPHSPIVGYRVAKVLESGHPDFKKGDFVWGVTKWEEYSLITMTESLFKIQHIDVPLSYYTGLLGMPGMTAYAGFYELCSPKKGEYVFVSSAFGAVGQLVGQLAKLMGCYVAGSAGSKEKVDILKSKFGFDEAFNYKEEHDLDAALKRCFPEGIDIYFDNVGGKMLDAVLLNMRLHGRIAVAGMISQYNLDQPEGIRNLLSLVYKRIRIEGFTVYDYYHLFPNFLDLVLPYIREGKIVYVEDIAEGLENGPAALVGIFSGHNVGKQVVVVARE</sequence>
<dbReference type="CDD" id="cd08295">
    <property type="entry name" value="double_bond_reductase_like"/>
    <property type="match status" value="1"/>
</dbReference>
<dbReference type="InParanoid" id="A0A7N2RCU5"/>
<dbReference type="InterPro" id="IPR041694">
    <property type="entry name" value="ADH_N_2"/>
</dbReference>
<feature type="domain" description="Alcohol dehydrogenase-like C-terminal" evidence="3">
    <location>
        <begin position="249"/>
        <end position="382"/>
    </location>
</feature>
<evidence type="ECO:0000313" key="6">
    <source>
        <dbReference type="Proteomes" id="UP000594261"/>
    </source>
</evidence>
<dbReference type="InterPro" id="IPR045010">
    <property type="entry name" value="MDR_fam"/>
</dbReference>
<organism evidence="5 6">
    <name type="scientific">Quercus lobata</name>
    <name type="common">Valley oak</name>
    <dbReference type="NCBI Taxonomy" id="97700"/>
    <lineage>
        <taxon>Eukaryota</taxon>
        <taxon>Viridiplantae</taxon>
        <taxon>Streptophyta</taxon>
        <taxon>Embryophyta</taxon>
        <taxon>Tracheophyta</taxon>
        <taxon>Spermatophyta</taxon>
        <taxon>Magnoliopsida</taxon>
        <taxon>eudicotyledons</taxon>
        <taxon>Gunneridae</taxon>
        <taxon>Pentapetalae</taxon>
        <taxon>rosids</taxon>
        <taxon>fabids</taxon>
        <taxon>Fagales</taxon>
        <taxon>Fagaceae</taxon>
        <taxon>Quercus</taxon>
    </lineage>
</organism>
<keyword evidence="6" id="KW-1185">Reference proteome</keyword>
<evidence type="ECO:0000256" key="2">
    <source>
        <dbReference type="SAM" id="MobiDB-lite"/>
    </source>
</evidence>
<dbReference type="InterPro" id="IPR011032">
    <property type="entry name" value="GroES-like_sf"/>
</dbReference>
<feature type="domain" description="Oxidoreductase N-terminal" evidence="4">
    <location>
        <begin position="98"/>
        <end position="197"/>
    </location>
</feature>
<dbReference type="FunFam" id="3.40.50.720:FF:000121">
    <property type="entry name" value="Prostaglandin reductase 2"/>
    <property type="match status" value="1"/>
</dbReference>
<dbReference type="Gene3D" id="3.90.180.10">
    <property type="entry name" value="Medium-chain alcohol dehydrogenases, catalytic domain"/>
    <property type="match status" value="1"/>
</dbReference>
<feature type="compositionally biased region" description="Basic and acidic residues" evidence="2">
    <location>
        <begin position="1"/>
        <end position="15"/>
    </location>
</feature>
<protein>
    <submittedName>
        <fullName evidence="5">Uncharacterized protein</fullName>
    </submittedName>
</protein>
<dbReference type="GO" id="GO:0032440">
    <property type="term" value="F:2-alkenal reductase [NAD(P)H] activity"/>
    <property type="evidence" value="ECO:0007669"/>
    <property type="project" value="TreeGrafter"/>
</dbReference>